<feature type="compositionally biased region" description="Basic residues" evidence="11">
    <location>
        <begin position="40"/>
        <end position="54"/>
    </location>
</feature>
<evidence type="ECO:0000256" key="9">
    <source>
        <dbReference type="ARBA" id="ARBA00031336"/>
    </source>
</evidence>
<evidence type="ECO:0000256" key="10">
    <source>
        <dbReference type="ARBA" id="ARBA00031782"/>
    </source>
</evidence>
<organism evidence="13">
    <name type="scientific">Leveillula taurica associated tombus-like virus 1</name>
    <dbReference type="NCBI Taxonomy" id="2754864"/>
    <lineage>
        <taxon>Viruses</taxon>
        <taxon>Riboviria</taxon>
        <taxon>Orthornavirae</taxon>
        <taxon>Kitrinoviricota</taxon>
        <taxon>Tolucaviricetes</taxon>
        <taxon>Tolivirales</taxon>
        <taxon>Tombusviridae</taxon>
        <taxon>Procedovirinae</taxon>
        <taxon>Tombusvirus</taxon>
    </lineage>
</organism>
<feature type="domain" description="Icosahedral viral capsid protein S" evidence="12">
    <location>
        <begin position="58"/>
        <end position="233"/>
    </location>
</feature>
<dbReference type="EMBL" id="MN609864">
    <property type="protein sequence ID" value="QLL27746.1"/>
    <property type="molecule type" value="Genomic_RNA"/>
</dbReference>
<evidence type="ECO:0000256" key="6">
    <source>
        <dbReference type="ARBA" id="ARBA00022561"/>
    </source>
</evidence>
<evidence type="ECO:0000256" key="2">
    <source>
        <dbReference type="ARBA" id="ARBA00004328"/>
    </source>
</evidence>
<dbReference type="InterPro" id="IPR029053">
    <property type="entry name" value="Viral_coat"/>
</dbReference>
<keyword evidence="8" id="KW-1142">T=3 icosahedral capsid protein</keyword>
<evidence type="ECO:0000256" key="1">
    <source>
        <dbReference type="ARBA" id="ARBA00002495"/>
    </source>
</evidence>
<comment type="subcellular location">
    <subcellularLocation>
        <location evidence="2">Virion</location>
    </subcellularLocation>
</comment>
<proteinExistence type="inferred from homology"/>
<feature type="compositionally biased region" description="Polar residues" evidence="11">
    <location>
        <begin position="58"/>
        <end position="75"/>
    </location>
</feature>
<sequence length="591" mass="64379">MYSPSSVVKDPIHTTLPQTRRLNIQTVFSRHTTTVDMAKQGKKGQSKPQPKRQQKQSTRPSGPSTLTAPRLNLASNAGRQSEIALPVRKGSQTLVIHPDNTRWLGEAAPSFQRWGMSDMILSYVPRVSTSMNGQVALTFLSDYADLSPNSLEDTVSLSGSHQAAPWSRFQLPKIRNRLFDYCSLRDFEAGDATTKNDRSPGRIVVFADMDASFPQDDVVGWVYIAYTPVLQQPILRRLQQGGAGGGSGGDGPSGAYTDYYYHIQDYSNKYDFLGMNSERDPSHLIQLTARLWYVYNPEHNMCMVVNASDGPVNFYAEVFLKNVSVFGSANNIVMRQGHLNLFPGDKGEYAAFTKDDCLFRMVGEIEKGGWFGVDNSAIVTWSRSEMYMYEIGQEYGPVTIPRQIGGIASEGLGINAVRPEQVAAAQVKYSPSFSLNAGVTTRKTNYVGLPVFSDTAVEVLPGLKLHPNGASSPASFGATAPTNRLGYLLQNTTAAAMNLHISQIGSAFVDKYATTLMNATLIGSGTVFDNYTSGNFNNTTVQLAPGSSVYWVLTLRSSTLADGTSAVESVGTLYMTVSQSSSPWPTAPVAM</sequence>
<comment type="subunit">
    <text evidence="4">Homomultimer.</text>
</comment>
<dbReference type="GO" id="GO:0039617">
    <property type="term" value="C:T=3 icosahedral viral capsid"/>
    <property type="evidence" value="ECO:0007669"/>
    <property type="project" value="UniProtKB-KW"/>
</dbReference>
<protein>
    <recommendedName>
        <fullName evidence="5">Capsid protein</fullName>
    </recommendedName>
    <alternativeName>
        <fullName evidence="9">Coat protein</fullName>
    </alternativeName>
    <alternativeName>
        <fullName evidence="10">p41</fullName>
    </alternativeName>
</protein>
<name>A0A7D6F326_9TOMB</name>
<comment type="similarity">
    <text evidence="3">Belongs to the icosahedral plant coat protein family.</text>
</comment>
<dbReference type="Gene3D" id="2.60.120.20">
    <property type="match status" value="1"/>
</dbReference>
<evidence type="ECO:0000259" key="12">
    <source>
        <dbReference type="Pfam" id="PF00729"/>
    </source>
</evidence>
<evidence type="ECO:0000256" key="5">
    <source>
        <dbReference type="ARBA" id="ARBA00018091"/>
    </source>
</evidence>
<feature type="region of interest" description="Disordered" evidence="11">
    <location>
        <begin position="34"/>
        <end position="75"/>
    </location>
</feature>
<dbReference type="SUPFAM" id="SSF88633">
    <property type="entry name" value="Positive stranded ssRNA viruses"/>
    <property type="match status" value="1"/>
</dbReference>
<dbReference type="PROSITE" id="PS00555">
    <property type="entry name" value="ICOSAH_VIR_COAT_S"/>
    <property type="match status" value="1"/>
</dbReference>
<evidence type="ECO:0000256" key="7">
    <source>
        <dbReference type="ARBA" id="ARBA00022844"/>
    </source>
</evidence>
<dbReference type="Pfam" id="PF00729">
    <property type="entry name" value="Viral_coat"/>
    <property type="match status" value="1"/>
</dbReference>
<keyword evidence="6" id="KW-0167">Capsid protein</keyword>
<reference evidence="13" key="1">
    <citation type="submission" date="2019-10" db="EMBL/GenBank/DDBJ databases">
        <title>The virome associated to Eryshiphales from vegetable crops in Italy.</title>
        <authorList>
            <person name="Chiapello M."/>
            <person name="Turina M."/>
        </authorList>
    </citation>
    <scope>NUCLEOTIDE SEQUENCE</scope>
    <source>
        <strain evidence="13">PM-A_DN30152</strain>
    </source>
</reference>
<evidence type="ECO:0000256" key="11">
    <source>
        <dbReference type="SAM" id="MobiDB-lite"/>
    </source>
</evidence>
<dbReference type="GO" id="GO:0005198">
    <property type="term" value="F:structural molecule activity"/>
    <property type="evidence" value="ECO:0007669"/>
    <property type="project" value="InterPro"/>
</dbReference>
<keyword evidence="7" id="KW-0946">Virion</keyword>
<dbReference type="InterPro" id="IPR000937">
    <property type="entry name" value="Capsid_prot_S-dom_vir"/>
</dbReference>
<accession>A0A7D6F326</accession>
<comment type="function">
    <text evidence="1">Capsid protein self-assembles to form an icosahedral capsid with a T=3 symmetry, about 32-35 nm in diameter, and consisting of 180 capsid proteins.</text>
</comment>
<evidence type="ECO:0000256" key="4">
    <source>
        <dbReference type="ARBA" id="ARBA00011553"/>
    </source>
</evidence>
<evidence type="ECO:0000256" key="3">
    <source>
        <dbReference type="ARBA" id="ARBA00007446"/>
    </source>
</evidence>
<evidence type="ECO:0000313" key="13">
    <source>
        <dbReference type="EMBL" id="QLL27746.1"/>
    </source>
</evidence>
<evidence type="ECO:0000256" key="8">
    <source>
        <dbReference type="ARBA" id="ARBA00023060"/>
    </source>
</evidence>